<sequence>MVKRKYTLFSSRIFFMAKHNKIIWSLPGSKFTKNRQYSNCHLLNNNDAKREAVCKNQVHPTIQQPAKTFPTTTLIFVHSSFHRCFSSIRFAGIHFFVSSLIDAFQSVWGLHFDWTIAAL</sequence>
<proteinExistence type="predicted"/>
<accession>A0ABV0UJZ5</accession>
<evidence type="ECO:0000313" key="2">
    <source>
        <dbReference type="Proteomes" id="UP001482620"/>
    </source>
</evidence>
<name>A0ABV0UJZ5_9TELE</name>
<dbReference type="EMBL" id="JAHRIQ010070616">
    <property type="protein sequence ID" value="MEQ2244087.1"/>
    <property type="molecule type" value="Genomic_DNA"/>
</dbReference>
<evidence type="ECO:0000313" key="1">
    <source>
        <dbReference type="EMBL" id="MEQ2244087.1"/>
    </source>
</evidence>
<protein>
    <submittedName>
        <fullName evidence="1">Uncharacterized protein</fullName>
    </submittedName>
</protein>
<comment type="caution">
    <text evidence="1">The sequence shown here is derived from an EMBL/GenBank/DDBJ whole genome shotgun (WGS) entry which is preliminary data.</text>
</comment>
<gene>
    <name evidence="1" type="ORF">ILYODFUR_013524</name>
</gene>
<organism evidence="1 2">
    <name type="scientific">Ilyodon furcidens</name>
    <name type="common">goldbreast splitfin</name>
    <dbReference type="NCBI Taxonomy" id="33524"/>
    <lineage>
        <taxon>Eukaryota</taxon>
        <taxon>Metazoa</taxon>
        <taxon>Chordata</taxon>
        <taxon>Craniata</taxon>
        <taxon>Vertebrata</taxon>
        <taxon>Euteleostomi</taxon>
        <taxon>Actinopterygii</taxon>
        <taxon>Neopterygii</taxon>
        <taxon>Teleostei</taxon>
        <taxon>Neoteleostei</taxon>
        <taxon>Acanthomorphata</taxon>
        <taxon>Ovalentaria</taxon>
        <taxon>Atherinomorphae</taxon>
        <taxon>Cyprinodontiformes</taxon>
        <taxon>Goodeidae</taxon>
        <taxon>Ilyodon</taxon>
    </lineage>
</organism>
<reference evidence="1 2" key="1">
    <citation type="submission" date="2021-06" db="EMBL/GenBank/DDBJ databases">
        <authorList>
            <person name="Palmer J.M."/>
        </authorList>
    </citation>
    <scope>NUCLEOTIDE SEQUENCE [LARGE SCALE GENOMIC DNA]</scope>
    <source>
        <strain evidence="2">if_2019</strain>
        <tissue evidence="1">Muscle</tissue>
    </source>
</reference>
<dbReference type="Proteomes" id="UP001482620">
    <property type="component" value="Unassembled WGS sequence"/>
</dbReference>
<keyword evidence="2" id="KW-1185">Reference proteome</keyword>